<sequence>MPLSTRWLNNVFEELTMILALFIFAKNDSESADEGNNKTKQKYLAVM</sequence>
<accession>A0AA46Q5N0</accession>
<evidence type="ECO:0000313" key="1">
    <source>
        <dbReference type="EMBL" id="UYG97214.1"/>
    </source>
</evidence>
<organism evidence="1 2">
    <name type="scientific">Cytobacillus firmus</name>
    <name type="common">Bacillus firmus</name>
    <dbReference type="NCBI Taxonomy" id="1399"/>
    <lineage>
        <taxon>Bacteria</taxon>
        <taxon>Bacillati</taxon>
        <taxon>Bacillota</taxon>
        <taxon>Bacilli</taxon>
        <taxon>Bacillales</taxon>
        <taxon>Bacillaceae</taxon>
        <taxon>Cytobacillus</taxon>
    </lineage>
</organism>
<dbReference type="EMBL" id="CP107027">
    <property type="protein sequence ID" value="UYG97214.1"/>
    <property type="molecule type" value="Genomic_DNA"/>
</dbReference>
<gene>
    <name evidence="1" type="ORF">OD459_09460</name>
</gene>
<proteinExistence type="predicted"/>
<dbReference type="RefSeq" id="WP_263599896.1">
    <property type="nucleotide sequence ID" value="NZ_CP107027.1"/>
</dbReference>
<name>A0AA46Q5N0_CYTFI</name>
<reference evidence="1" key="1">
    <citation type="submission" date="2022-10" db="EMBL/GenBank/DDBJ databases">
        <title>Mechanism of multi-heavy metal repair in Cytobacillus Firmus M7.</title>
        <authorList>
            <person name="Li X."/>
            <person name="Yu C."/>
        </authorList>
    </citation>
    <scope>NUCLEOTIDE SEQUENCE</scope>
    <source>
        <strain evidence="1">M7</strain>
    </source>
</reference>
<dbReference type="AlphaFoldDB" id="A0AA46Q5N0"/>
<evidence type="ECO:0000313" key="2">
    <source>
        <dbReference type="Proteomes" id="UP001163104"/>
    </source>
</evidence>
<dbReference type="Proteomes" id="UP001163104">
    <property type="component" value="Chromosome"/>
</dbReference>
<protein>
    <submittedName>
        <fullName evidence="1">Uncharacterized protein</fullName>
    </submittedName>
</protein>